<accession>A0AAV4XQE3</accession>
<dbReference type="Proteomes" id="UP001054945">
    <property type="component" value="Unassembled WGS sequence"/>
</dbReference>
<organism evidence="1 2">
    <name type="scientific">Caerostris extrusa</name>
    <name type="common">Bark spider</name>
    <name type="synonym">Caerostris bankana</name>
    <dbReference type="NCBI Taxonomy" id="172846"/>
    <lineage>
        <taxon>Eukaryota</taxon>
        <taxon>Metazoa</taxon>
        <taxon>Ecdysozoa</taxon>
        <taxon>Arthropoda</taxon>
        <taxon>Chelicerata</taxon>
        <taxon>Arachnida</taxon>
        <taxon>Araneae</taxon>
        <taxon>Araneomorphae</taxon>
        <taxon>Entelegynae</taxon>
        <taxon>Araneoidea</taxon>
        <taxon>Araneidae</taxon>
        <taxon>Caerostris</taxon>
    </lineage>
</organism>
<evidence type="ECO:0000313" key="1">
    <source>
        <dbReference type="EMBL" id="GIY96224.1"/>
    </source>
</evidence>
<dbReference type="EMBL" id="BPLR01000638">
    <property type="protein sequence ID" value="GIY96224.1"/>
    <property type="molecule type" value="Genomic_DNA"/>
</dbReference>
<keyword evidence="2" id="KW-1185">Reference proteome</keyword>
<name>A0AAV4XQE3_CAEEX</name>
<evidence type="ECO:0000313" key="2">
    <source>
        <dbReference type="Proteomes" id="UP001054945"/>
    </source>
</evidence>
<proteinExistence type="predicted"/>
<gene>
    <name evidence="1" type="ORF">CEXT_119691</name>
</gene>
<reference evidence="1 2" key="1">
    <citation type="submission" date="2021-06" db="EMBL/GenBank/DDBJ databases">
        <title>Caerostris extrusa draft genome.</title>
        <authorList>
            <person name="Kono N."/>
            <person name="Arakawa K."/>
        </authorList>
    </citation>
    <scope>NUCLEOTIDE SEQUENCE [LARGE SCALE GENOMIC DNA]</scope>
</reference>
<sequence length="88" mass="9662">MTIPCLLLTPEILKRLACMAPYRLSGALGISPAASVDHAKAFILFGVGNLPFTTANTVRSLDENKRRDIPSTKWESRAIPSDSNFKCR</sequence>
<comment type="caution">
    <text evidence="1">The sequence shown here is derived from an EMBL/GenBank/DDBJ whole genome shotgun (WGS) entry which is preliminary data.</text>
</comment>
<dbReference type="AlphaFoldDB" id="A0AAV4XQE3"/>
<protein>
    <submittedName>
        <fullName evidence="1">Uncharacterized protein</fullName>
    </submittedName>
</protein>